<dbReference type="Proteomes" id="UP001552299">
    <property type="component" value="Unassembled WGS sequence"/>
</dbReference>
<protein>
    <submittedName>
        <fullName evidence="1">Uncharacterized protein</fullName>
    </submittedName>
</protein>
<name>A0ABD0UAB6_DENTH</name>
<gene>
    <name evidence="1" type="ORF">M5K25_020558</name>
</gene>
<proteinExistence type="predicted"/>
<dbReference type="AlphaFoldDB" id="A0ABD0UAB6"/>
<comment type="caution">
    <text evidence="1">The sequence shown here is derived from an EMBL/GenBank/DDBJ whole genome shotgun (WGS) entry which is preliminary data.</text>
</comment>
<accession>A0ABD0UAB6</accession>
<dbReference type="EMBL" id="JANQDX010000016">
    <property type="protein sequence ID" value="KAL0909670.1"/>
    <property type="molecule type" value="Genomic_DNA"/>
</dbReference>
<sequence length="239" mass="27658">MGEEEKQGNVDGEEKRRPISEAEFLSWKRRKQPKGSPRDVCVLFECISFRIGFCGLSSRSLFEMRDFIAMMKKRLLEAARSTWIELIGIAMETLPLKESLQEERRAFIYIISTKQDQCMADPVLDSGFVYDKQGFIHILHSTFFDVNPRIDHTVEEYVERILDTLVEAIEEQLDDDPIARTRGCDQNYPICPILQDADISSRRDEAARKRAEDIAAGAVQMNGRELFVHEPWVFDNTLY</sequence>
<evidence type="ECO:0000313" key="2">
    <source>
        <dbReference type="Proteomes" id="UP001552299"/>
    </source>
</evidence>
<evidence type="ECO:0000313" key="1">
    <source>
        <dbReference type="EMBL" id="KAL0909670.1"/>
    </source>
</evidence>
<keyword evidence="2" id="KW-1185">Reference proteome</keyword>
<organism evidence="1 2">
    <name type="scientific">Dendrobium thyrsiflorum</name>
    <name type="common">Pinecone-like raceme dendrobium</name>
    <name type="synonym">Orchid</name>
    <dbReference type="NCBI Taxonomy" id="117978"/>
    <lineage>
        <taxon>Eukaryota</taxon>
        <taxon>Viridiplantae</taxon>
        <taxon>Streptophyta</taxon>
        <taxon>Embryophyta</taxon>
        <taxon>Tracheophyta</taxon>
        <taxon>Spermatophyta</taxon>
        <taxon>Magnoliopsida</taxon>
        <taxon>Liliopsida</taxon>
        <taxon>Asparagales</taxon>
        <taxon>Orchidaceae</taxon>
        <taxon>Epidendroideae</taxon>
        <taxon>Malaxideae</taxon>
        <taxon>Dendrobiinae</taxon>
        <taxon>Dendrobium</taxon>
    </lineage>
</organism>
<reference evidence="1 2" key="1">
    <citation type="journal article" date="2024" name="Plant Biotechnol. J.">
        <title>Dendrobium thyrsiflorum genome and its molecular insights into genes involved in important horticultural traits.</title>
        <authorList>
            <person name="Chen B."/>
            <person name="Wang J.Y."/>
            <person name="Zheng P.J."/>
            <person name="Li K.L."/>
            <person name="Liang Y.M."/>
            <person name="Chen X.F."/>
            <person name="Zhang C."/>
            <person name="Zhao X."/>
            <person name="He X."/>
            <person name="Zhang G.Q."/>
            <person name="Liu Z.J."/>
            <person name="Xu Q."/>
        </authorList>
    </citation>
    <scope>NUCLEOTIDE SEQUENCE [LARGE SCALE GENOMIC DNA]</scope>
    <source>
        <strain evidence="1">GZMU011</strain>
    </source>
</reference>